<dbReference type="GO" id="GO:0032153">
    <property type="term" value="C:cell division site"/>
    <property type="evidence" value="ECO:0007669"/>
    <property type="project" value="TreeGrafter"/>
</dbReference>
<keyword evidence="2" id="KW-1003">Cell membrane</keyword>
<gene>
    <name evidence="8" type="ORF">SAMN04488071_1326</name>
</gene>
<accession>A0A1G6XQT9</accession>
<evidence type="ECO:0000313" key="8">
    <source>
        <dbReference type="EMBL" id="SDD80564.1"/>
    </source>
</evidence>
<dbReference type="PANTHER" id="PTHR47755">
    <property type="entry name" value="CELL DIVISION PROTEIN FTSX"/>
    <property type="match status" value="1"/>
</dbReference>
<evidence type="ECO:0000256" key="4">
    <source>
        <dbReference type="ARBA" id="ARBA00022989"/>
    </source>
</evidence>
<protein>
    <submittedName>
        <fullName evidence="8">Cell division transport system permease protein</fullName>
    </submittedName>
</protein>
<feature type="transmembrane region" description="Helical" evidence="6">
    <location>
        <begin position="228"/>
        <end position="246"/>
    </location>
</feature>
<comment type="subcellular location">
    <subcellularLocation>
        <location evidence="1">Cell membrane</location>
        <topology evidence="1">Multi-pass membrane protein</topology>
    </subcellularLocation>
</comment>
<evidence type="ECO:0000256" key="6">
    <source>
        <dbReference type="SAM" id="Phobius"/>
    </source>
</evidence>
<dbReference type="InterPro" id="IPR003838">
    <property type="entry name" value="ABC3_permease_C"/>
</dbReference>
<reference evidence="8 9" key="1">
    <citation type="submission" date="2016-10" db="EMBL/GenBank/DDBJ databases">
        <authorList>
            <person name="de Groot N.N."/>
        </authorList>
    </citation>
    <scope>NUCLEOTIDE SEQUENCE [LARGE SCALE GENOMIC DNA]</scope>
    <source>
        <strain evidence="8 9">CGMCC 1.9109</strain>
    </source>
</reference>
<keyword evidence="5 6" id="KW-0472">Membrane</keyword>
<dbReference type="Pfam" id="PF02687">
    <property type="entry name" value="FtsX"/>
    <property type="match status" value="1"/>
</dbReference>
<dbReference type="Proteomes" id="UP000183685">
    <property type="component" value="Unassembled WGS sequence"/>
</dbReference>
<feature type="transmembrane region" description="Helical" evidence="6">
    <location>
        <begin position="266"/>
        <end position="286"/>
    </location>
</feature>
<keyword evidence="8" id="KW-0131">Cell cycle</keyword>
<dbReference type="PANTHER" id="PTHR47755:SF1">
    <property type="entry name" value="CELL DIVISION PROTEIN FTSX"/>
    <property type="match status" value="1"/>
</dbReference>
<keyword evidence="8" id="KW-0132">Cell division</keyword>
<dbReference type="InterPro" id="IPR004513">
    <property type="entry name" value="FtsX"/>
</dbReference>
<keyword evidence="9" id="KW-1185">Reference proteome</keyword>
<dbReference type="STRING" id="637679.GCA_001550055_01006"/>
<dbReference type="EMBL" id="FNAK01000003">
    <property type="protein sequence ID" value="SDD80564.1"/>
    <property type="molecule type" value="Genomic_DNA"/>
</dbReference>
<name>A0A1G6XQT9_9PROT</name>
<dbReference type="GO" id="GO:0005886">
    <property type="term" value="C:plasma membrane"/>
    <property type="evidence" value="ECO:0007669"/>
    <property type="project" value="UniProtKB-SubCell"/>
</dbReference>
<evidence type="ECO:0000256" key="3">
    <source>
        <dbReference type="ARBA" id="ARBA00022692"/>
    </source>
</evidence>
<dbReference type="AlphaFoldDB" id="A0A1G6XQT9"/>
<feature type="transmembrane region" description="Helical" evidence="6">
    <location>
        <begin position="164"/>
        <end position="186"/>
    </location>
</feature>
<organism evidence="8 9">
    <name type="scientific">Kordiimonas lacus</name>
    <dbReference type="NCBI Taxonomy" id="637679"/>
    <lineage>
        <taxon>Bacteria</taxon>
        <taxon>Pseudomonadati</taxon>
        <taxon>Pseudomonadota</taxon>
        <taxon>Alphaproteobacteria</taxon>
        <taxon>Kordiimonadales</taxon>
        <taxon>Kordiimonadaceae</taxon>
        <taxon>Kordiimonas</taxon>
    </lineage>
</organism>
<feature type="transmembrane region" description="Helical" evidence="6">
    <location>
        <begin position="20"/>
        <end position="42"/>
    </location>
</feature>
<evidence type="ECO:0000256" key="2">
    <source>
        <dbReference type="ARBA" id="ARBA00022475"/>
    </source>
</evidence>
<keyword evidence="4 6" id="KW-1133">Transmembrane helix</keyword>
<dbReference type="GO" id="GO:0051301">
    <property type="term" value="P:cell division"/>
    <property type="evidence" value="ECO:0007669"/>
    <property type="project" value="UniProtKB-KW"/>
</dbReference>
<keyword evidence="3 6" id="KW-0812">Transmembrane</keyword>
<evidence type="ECO:0000313" key="9">
    <source>
        <dbReference type="Proteomes" id="UP000183685"/>
    </source>
</evidence>
<evidence type="ECO:0000256" key="5">
    <source>
        <dbReference type="ARBA" id="ARBA00023136"/>
    </source>
</evidence>
<evidence type="ECO:0000259" key="7">
    <source>
        <dbReference type="Pfam" id="PF02687"/>
    </source>
</evidence>
<sequence length="294" mass="31540">MSMWGRTLQFLPKQHQREGLLPWVIGVMLFLCTLALASGLALGKGIERWSAGLSTNLTVQIVVEDEARRAKQTEDALTLLRATPGITSAYVQAEADVLELLSPWLGDVPFDAGLPLPTLIDVSLSSPDAVHIDGLKERLAAAAPGAQLDDHQEWMSQVLHLASAVQLVLAGIVVMVVLSTVAIVIFGCRAGLATHRESIEIMHLMGAEDAMISKAFDERYMAHGLKGGLVGVLLAAGTLYLINYLAGEMGQGLITATIPDNANLSWLALLPLFSALITMITARITVRRALAQMM</sequence>
<proteinExistence type="predicted"/>
<feature type="domain" description="ABC3 transporter permease C-terminal" evidence="7">
    <location>
        <begin position="172"/>
        <end position="290"/>
    </location>
</feature>
<evidence type="ECO:0000256" key="1">
    <source>
        <dbReference type="ARBA" id="ARBA00004651"/>
    </source>
</evidence>